<protein>
    <submittedName>
        <fullName evidence="1">Uncharacterized protein</fullName>
    </submittedName>
</protein>
<dbReference type="EMBL" id="LKAM01000010">
    <property type="protein sequence ID" value="KUM46715.1"/>
    <property type="molecule type" value="Genomic_DNA"/>
</dbReference>
<reference evidence="1" key="1">
    <citation type="journal article" date="2015" name="Genome Biol. Evol.">
        <title>Organellar Genomes of White Spruce (Picea glauca): Assembly and Annotation.</title>
        <authorList>
            <person name="Jackman S.D."/>
            <person name="Warren R.L."/>
            <person name="Gibb E.A."/>
            <person name="Vandervalk B.P."/>
            <person name="Mohamadi H."/>
            <person name="Chu J."/>
            <person name="Raymond A."/>
            <person name="Pleasance S."/>
            <person name="Coope R."/>
            <person name="Wildung M.R."/>
            <person name="Ritland C.E."/>
            <person name="Bousquet J."/>
            <person name="Jones S.J."/>
            <person name="Bohlmann J."/>
            <person name="Birol I."/>
        </authorList>
    </citation>
    <scope>NUCLEOTIDE SEQUENCE [LARGE SCALE GENOMIC DNA]</scope>
    <source>
        <tissue evidence="1">Flushing bud</tissue>
    </source>
</reference>
<name>A0A117NGF6_PICGL</name>
<organism evidence="1">
    <name type="scientific">Picea glauca</name>
    <name type="common">White spruce</name>
    <name type="synonym">Pinus glauca</name>
    <dbReference type="NCBI Taxonomy" id="3330"/>
    <lineage>
        <taxon>Eukaryota</taxon>
        <taxon>Viridiplantae</taxon>
        <taxon>Streptophyta</taxon>
        <taxon>Embryophyta</taxon>
        <taxon>Tracheophyta</taxon>
        <taxon>Spermatophyta</taxon>
        <taxon>Pinopsida</taxon>
        <taxon>Pinidae</taxon>
        <taxon>Conifers I</taxon>
        <taxon>Pinales</taxon>
        <taxon>Pinaceae</taxon>
        <taxon>Picea</taxon>
    </lineage>
</organism>
<evidence type="ECO:0000313" key="1">
    <source>
        <dbReference type="EMBL" id="KUM46715.1"/>
    </source>
</evidence>
<comment type="caution">
    <text evidence="1">The sequence shown here is derived from an EMBL/GenBank/DDBJ whole genome shotgun (WGS) entry which is preliminary data.</text>
</comment>
<dbReference type="AlphaFoldDB" id="A0A117NGF6"/>
<gene>
    <name evidence="1" type="ORF">ABT39_MTgene1395</name>
</gene>
<geneLocation type="mitochondrion" evidence="1"/>
<accession>A0A117NGF6</accession>
<sequence length="53" mass="6387">MYEYSFSYQCLYFSNQLERPRTPNQVIDRMDFDLGSRIVFMKKEDPSTRLKAA</sequence>
<keyword evidence="1" id="KW-0496">Mitochondrion</keyword>
<proteinExistence type="predicted"/>